<organism evidence="1 2">
    <name type="scientific">Aquimarina algiphila</name>
    <dbReference type="NCBI Taxonomy" id="2047982"/>
    <lineage>
        <taxon>Bacteria</taxon>
        <taxon>Pseudomonadati</taxon>
        <taxon>Bacteroidota</taxon>
        <taxon>Flavobacteriia</taxon>
        <taxon>Flavobacteriales</taxon>
        <taxon>Flavobacteriaceae</taxon>
        <taxon>Aquimarina</taxon>
    </lineage>
</organism>
<reference evidence="1 2" key="1">
    <citation type="submission" date="2019-07" db="EMBL/GenBank/DDBJ databases">
        <title>The draft genome sequence of Aquimarina algiphila M91.</title>
        <authorList>
            <person name="Meng X."/>
        </authorList>
    </citation>
    <scope>NUCLEOTIDE SEQUENCE [LARGE SCALE GENOMIC DNA]</scope>
    <source>
        <strain evidence="1 2">M91</strain>
    </source>
</reference>
<name>A0A554VEB6_9FLAO</name>
<dbReference type="AlphaFoldDB" id="A0A554VEB6"/>
<evidence type="ECO:0000313" key="1">
    <source>
        <dbReference type="EMBL" id="TSE05390.1"/>
    </source>
</evidence>
<keyword evidence="2" id="KW-1185">Reference proteome</keyword>
<protein>
    <submittedName>
        <fullName evidence="1">Uncharacterized protein</fullName>
    </submittedName>
</protein>
<proteinExistence type="predicted"/>
<dbReference type="RefSeq" id="WP_143918040.1">
    <property type="nucleotide sequence ID" value="NZ_CANMXV010000067.1"/>
</dbReference>
<evidence type="ECO:0000313" key="2">
    <source>
        <dbReference type="Proteomes" id="UP000318833"/>
    </source>
</evidence>
<comment type="caution">
    <text evidence="1">The sequence shown here is derived from an EMBL/GenBank/DDBJ whole genome shotgun (WGS) entry which is preliminary data.</text>
</comment>
<dbReference type="OrthoDB" id="9922464at2"/>
<sequence length="79" mass="9473">MDEKEKEILKVKTRRRKVTHYLRKKTTSLDVKKSINIRYMERVLGFRKGRLQKFASGVGKLTDDEILSVHEHLKKLTRY</sequence>
<dbReference type="Proteomes" id="UP000318833">
    <property type="component" value="Unassembled WGS sequence"/>
</dbReference>
<accession>A0A554VEB6</accession>
<dbReference type="EMBL" id="VLNR01000061">
    <property type="protein sequence ID" value="TSE05390.1"/>
    <property type="molecule type" value="Genomic_DNA"/>
</dbReference>
<gene>
    <name evidence="1" type="ORF">FOF46_22770</name>
</gene>